<reference evidence="1" key="1">
    <citation type="submission" date="2022-09" db="EMBL/GenBank/DDBJ databases">
        <title>Haloadaptaus new haloarchaeum isolated from saline soil.</title>
        <authorList>
            <person name="Duran-Viseras A."/>
            <person name="Sanchez-Porro C."/>
            <person name="Ventosa A."/>
        </authorList>
    </citation>
    <scope>NUCLEOTIDE SEQUENCE</scope>
    <source>
        <strain evidence="1">F3-133</strain>
    </source>
</reference>
<organism evidence="1 2">
    <name type="scientific">Halorutilus salinus</name>
    <dbReference type="NCBI Taxonomy" id="2487751"/>
    <lineage>
        <taxon>Archaea</taxon>
        <taxon>Methanobacteriati</taxon>
        <taxon>Methanobacteriota</taxon>
        <taxon>Stenosarchaea group</taxon>
        <taxon>Halobacteria</taxon>
        <taxon>Halorutilales</taxon>
        <taxon>Halorutilaceae</taxon>
        <taxon>Halorutilus</taxon>
    </lineage>
</organism>
<dbReference type="EMBL" id="RKLV01000002">
    <property type="protein sequence ID" value="MCX2818114.1"/>
    <property type="molecule type" value="Genomic_DNA"/>
</dbReference>
<name>A0A9Q4C361_9EURY</name>
<sequence length="81" mass="9224">MGITERVEKLADEQGVPESQVIEEALEKGVESLWDEYVLSEYVEGNIDREEAVDLVGLEKVKRSDREVDVMKDDIEWGLNA</sequence>
<dbReference type="RefSeq" id="WP_266085784.1">
    <property type="nucleotide sequence ID" value="NZ_RKLV01000002.1"/>
</dbReference>
<evidence type="ECO:0000313" key="2">
    <source>
        <dbReference type="Proteomes" id="UP001149411"/>
    </source>
</evidence>
<comment type="caution">
    <text evidence="1">The sequence shown here is derived from an EMBL/GenBank/DDBJ whole genome shotgun (WGS) entry which is preliminary data.</text>
</comment>
<dbReference type="Proteomes" id="UP001149411">
    <property type="component" value="Unassembled WGS sequence"/>
</dbReference>
<protein>
    <recommendedName>
        <fullName evidence="3">Ribbon-helix-helix protein, copG family</fullName>
    </recommendedName>
</protein>
<gene>
    <name evidence="1" type="ORF">EGH25_01930</name>
</gene>
<accession>A0A9Q4C361</accession>
<evidence type="ECO:0008006" key="3">
    <source>
        <dbReference type="Google" id="ProtNLM"/>
    </source>
</evidence>
<evidence type="ECO:0000313" key="1">
    <source>
        <dbReference type="EMBL" id="MCX2818114.1"/>
    </source>
</evidence>
<dbReference type="AlphaFoldDB" id="A0A9Q4C361"/>
<keyword evidence="2" id="KW-1185">Reference proteome</keyword>
<proteinExistence type="predicted"/>